<keyword evidence="1" id="KW-1133">Transmembrane helix</keyword>
<sequence length="273" mass="29530">MKIIDRWLQGWAWTVAPRELHRPQVIPRIRIVLGGLIMPLTAISWCKRLALLLLPVLVLLAVGIITGRPAGGEYGHLLSQIWNDWAGGLTTGWVQLGSLGLVGMTALQLRRHWQAPDHGLGTLALLPGLGTAPQIHRDLLRAAILPPLRWLLALGLLELIASITASRGALAALLVFANVFGNTLTLITLALYTFSGRRLPPLALGLILASLALLSLLGFALPDWLSHGGMVAAAAGIPFFGLLWISHYGAMAWMVLMGWANLFDRPHPFLPSP</sequence>
<dbReference type="Proteomes" id="UP000005234">
    <property type="component" value="Chromosome"/>
</dbReference>
<dbReference type="KEGG" id="fau:Fraau_0014"/>
<reference evidence="2" key="1">
    <citation type="submission" date="2012-02" db="EMBL/GenBank/DDBJ databases">
        <title>The complete genome of Frateuria aurantia DSM 6220.</title>
        <authorList>
            <consortium name="US DOE Joint Genome Institute (JGI-PGF)"/>
            <person name="Lucas S."/>
            <person name="Copeland A."/>
            <person name="Lapidus A."/>
            <person name="Glavina del Rio T."/>
            <person name="Dalin E."/>
            <person name="Tice H."/>
            <person name="Bruce D."/>
            <person name="Goodwin L."/>
            <person name="Pitluck S."/>
            <person name="Peters L."/>
            <person name="Ovchinnikova G."/>
            <person name="Teshima H."/>
            <person name="Kyrpides N."/>
            <person name="Mavromatis K."/>
            <person name="Ivanova N."/>
            <person name="Brettin T."/>
            <person name="Detter J.C."/>
            <person name="Han C."/>
            <person name="Larimer F."/>
            <person name="Land M."/>
            <person name="Hauser L."/>
            <person name="Markowitz V."/>
            <person name="Cheng J.-F."/>
            <person name="Hugenholtz P."/>
            <person name="Woyke T."/>
            <person name="Wu D."/>
            <person name="Brambilla E."/>
            <person name="Klenk H.-P."/>
            <person name="Eisen J.A."/>
        </authorList>
    </citation>
    <scope>NUCLEOTIDE SEQUENCE</scope>
    <source>
        <strain evidence="2">DSM 6220</strain>
    </source>
</reference>
<keyword evidence="1" id="KW-0812">Transmembrane</keyword>
<feature type="transmembrane region" description="Helical" evidence="1">
    <location>
        <begin position="171"/>
        <end position="194"/>
    </location>
</feature>
<feature type="transmembrane region" description="Helical" evidence="1">
    <location>
        <begin position="233"/>
        <end position="256"/>
    </location>
</feature>
<dbReference type="EMBL" id="CP003350">
    <property type="protein sequence ID" value="AFC84525.1"/>
    <property type="molecule type" value="Genomic_DNA"/>
</dbReference>
<proteinExistence type="predicted"/>
<name>H8KZ34_FRAAD</name>
<feature type="transmembrane region" description="Helical" evidence="1">
    <location>
        <begin position="201"/>
        <end position="221"/>
    </location>
</feature>
<keyword evidence="3" id="KW-1185">Reference proteome</keyword>
<evidence type="ECO:0000313" key="3">
    <source>
        <dbReference type="Proteomes" id="UP000005234"/>
    </source>
</evidence>
<feature type="transmembrane region" description="Helical" evidence="1">
    <location>
        <begin position="49"/>
        <end position="65"/>
    </location>
</feature>
<feature type="transmembrane region" description="Helical" evidence="1">
    <location>
        <begin position="85"/>
        <end position="107"/>
    </location>
</feature>
<gene>
    <name evidence="2" type="ordered locus">Fraau_0014</name>
</gene>
<dbReference type="AlphaFoldDB" id="H8KZ34"/>
<organism evidence="2 3">
    <name type="scientific">Frateuria aurantia (strain ATCC 33424 / DSM 6220 / KCTC 2777 / LMG 1558 / NBRC 3245 / NCIMB 13370)</name>
    <name type="common">Acetobacter aurantius</name>
    <dbReference type="NCBI Taxonomy" id="767434"/>
    <lineage>
        <taxon>Bacteria</taxon>
        <taxon>Pseudomonadati</taxon>
        <taxon>Pseudomonadota</taxon>
        <taxon>Gammaproteobacteria</taxon>
        <taxon>Lysobacterales</taxon>
        <taxon>Rhodanobacteraceae</taxon>
        <taxon>Frateuria</taxon>
    </lineage>
</organism>
<dbReference type="RefSeq" id="WP_014401531.1">
    <property type="nucleotide sequence ID" value="NC_017033.1"/>
</dbReference>
<dbReference type="HOGENOM" id="CLU_1018439_0_0_6"/>
<protein>
    <submittedName>
        <fullName evidence="2">Uncharacterized protein</fullName>
    </submittedName>
</protein>
<dbReference type="STRING" id="767434.Fraau_0014"/>
<evidence type="ECO:0000313" key="2">
    <source>
        <dbReference type="EMBL" id="AFC84525.1"/>
    </source>
</evidence>
<keyword evidence="1" id="KW-0472">Membrane</keyword>
<accession>H8KZ34</accession>
<evidence type="ECO:0000256" key="1">
    <source>
        <dbReference type="SAM" id="Phobius"/>
    </source>
</evidence>